<gene>
    <name evidence="2" type="ORF">HYN69_04575</name>
</gene>
<name>A0A2S0UJD4_9RHOB</name>
<sequence length="264" mass="28951">MLMTFSKRHNFSKTPPITIRTDAPNGLRYAVVQNAYDCGPSYSAIRSVVCRVLLDAPDPNSWTEIPNIRDEVLQHIRFCDWFKVYDVAEALLSYIETTQGYASAVQYSNSMNDFFIGAGIGWQFAPNEGIVYRGDETFDVATAEAAKALSVTGRKNAANEIEEAIRDISRRPDPDITGAVTHSMAAVECVAQDILGSKQTLGQMVGALNLPKPLDEAVSKLYGFASQHGRHVSEQSRPAPEDAELLVQISCAICTYLAKRASPN</sequence>
<dbReference type="InterPro" id="IPR049503">
    <property type="entry name" value="AbiJ_NTD4"/>
</dbReference>
<dbReference type="EMBL" id="CP028918">
    <property type="protein sequence ID" value="AWB47881.1"/>
    <property type="molecule type" value="Genomic_DNA"/>
</dbReference>
<dbReference type="KEGG" id="geh:HYN69_04575"/>
<protein>
    <recommendedName>
        <fullName evidence="1">HEPN AbiJ-N-terminal domain-containing protein</fullName>
    </recommendedName>
</protein>
<reference evidence="2 3" key="1">
    <citation type="submission" date="2018-04" db="EMBL/GenBank/DDBJ databases">
        <title>Genome sequencing of Gemmobacter.</title>
        <authorList>
            <person name="Yi H."/>
            <person name="Baek M.-G."/>
        </authorList>
    </citation>
    <scope>NUCLEOTIDE SEQUENCE [LARGE SCALE GENOMIC DNA]</scope>
    <source>
        <strain evidence="2 3">HYN0069</strain>
    </source>
</reference>
<organism evidence="2 3">
    <name type="scientific">Paragemmobacter aquarius</name>
    <dbReference type="NCBI Taxonomy" id="2169400"/>
    <lineage>
        <taxon>Bacteria</taxon>
        <taxon>Pseudomonadati</taxon>
        <taxon>Pseudomonadota</taxon>
        <taxon>Alphaproteobacteria</taxon>
        <taxon>Rhodobacterales</taxon>
        <taxon>Paracoccaceae</taxon>
        <taxon>Paragemmobacter</taxon>
    </lineage>
</organism>
<proteinExistence type="predicted"/>
<accession>A0A2S0UJD4</accession>
<evidence type="ECO:0000313" key="3">
    <source>
        <dbReference type="Proteomes" id="UP000244496"/>
    </source>
</evidence>
<dbReference type="AlphaFoldDB" id="A0A2S0UJD4"/>
<dbReference type="OrthoDB" id="9786278at2"/>
<dbReference type="Pfam" id="PF18863">
    <property type="entry name" value="AbiJ_NTD4"/>
    <property type="match status" value="1"/>
</dbReference>
<evidence type="ECO:0000259" key="1">
    <source>
        <dbReference type="Pfam" id="PF18863"/>
    </source>
</evidence>
<keyword evidence="3" id="KW-1185">Reference proteome</keyword>
<dbReference type="Proteomes" id="UP000244496">
    <property type="component" value="Chromosome"/>
</dbReference>
<evidence type="ECO:0000313" key="2">
    <source>
        <dbReference type="EMBL" id="AWB47881.1"/>
    </source>
</evidence>
<feature type="domain" description="HEPN AbiJ-N-terminal" evidence="1">
    <location>
        <begin position="3"/>
        <end position="146"/>
    </location>
</feature>